<evidence type="ECO:0000256" key="1">
    <source>
        <dbReference type="SAM" id="MobiDB-lite"/>
    </source>
</evidence>
<evidence type="ECO:0000313" key="2">
    <source>
        <dbReference type="EMBL" id="KKN39479.1"/>
    </source>
</evidence>
<reference evidence="2" key="1">
    <citation type="journal article" date="2015" name="Nature">
        <title>Complex archaea that bridge the gap between prokaryotes and eukaryotes.</title>
        <authorList>
            <person name="Spang A."/>
            <person name="Saw J.H."/>
            <person name="Jorgensen S.L."/>
            <person name="Zaremba-Niedzwiedzka K."/>
            <person name="Martijn J."/>
            <person name="Lind A.E."/>
            <person name="van Eijk R."/>
            <person name="Schleper C."/>
            <person name="Guy L."/>
            <person name="Ettema T.J."/>
        </authorList>
    </citation>
    <scope>NUCLEOTIDE SEQUENCE</scope>
</reference>
<proteinExistence type="predicted"/>
<dbReference type="EMBL" id="LAZR01001762">
    <property type="protein sequence ID" value="KKN39479.1"/>
    <property type="molecule type" value="Genomic_DNA"/>
</dbReference>
<dbReference type="AlphaFoldDB" id="A0A0F9QAD2"/>
<sequence>MPENDVQGNVGKVPEEDAGLINIPVGSVPGALSDAPHPDQTKMYDVVVNGKQESWPLDKLIAEAQTSAAGRQKFEEAAEIRKDASKAIAIQEDMDAVFKEGDLDAFRRVGAAYGIPGDEVEKIAQNAFGEEKDEDVVNEYFKESAENEQKTATRSREGAPVDYSRLSPDIQRVLRESENIRINGIVQKALDKDEKIAYNMEQQSSEGRTAIRQYVDEKISGRLASFGGDFGDGTRILAEVIPEIRDHLQALGIPGNRTNTGLGPAPGGGDTEVHPRSMPDHVASTEGDDFEQNILETMQFNQIQVERGKQ</sequence>
<protein>
    <submittedName>
        <fullName evidence="2">Uncharacterized protein</fullName>
    </submittedName>
</protein>
<feature type="region of interest" description="Disordered" evidence="1">
    <location>
        <begin position="252"/>
        <end position="285"/>
    </location>
</feature>
<accession>A0A0F9QAD2</accession>
<gene>
    <name evidence="2" type="ORF">LCGC14_0743080</name>
</gene>
<comment type="caution">
    <text evidence="2">The sequence shown here is derived from an EMBL/GenBank/DDBJ whole genome shotgun (WGS) entry which is preliminary data.</text>
</comment>
<name>A0A0F9QAD2_9ZZZZ</name>
<organism evidence="2">
    <name type="scientific">marine sediment metagenome</name>
    <dbReference type="NCBI Taxonomy" id="412755"/>
    <lineage>
        <taxon>unclassified sequences</taxon>
        <taxon>metagenomes</taxon>
        <taxon>ecological metagenomes</taxon>
    </lineage>
</organism>